<dbReference type="SMART" id="SM00530">
    <property type="entry name" value="HTH_XRE"/>
    <property type="match status" value="1"/>
</dbReference>
<feature type="domain" description="HTH cro/C1-type" evidence="1">
    <location>
        <begin position="5"/>
        <end position="60"/>
    </location>
</feature>
<dbReference type="RefSeq" id="WP_127724779.1">
    <property type="nucleotide sequence ID" value="NZ_RLIH01000010.1"/>
</dbReference>
<gene>
    <name evidence="2" type="ORF">EF514_07305</name>
</gene>
<organism evidence="2 3">
    <name type="scientific">Anaerosphaera multitolerans</name>
    <dbReference type="NCBI Taxonomy" id="2487351"/>
    <lineage>
        <taxon>Bacteria</taxon>
        <taxon>Bacillati</taxon>
        <taxon>Bacillota</taxon>
        <taxon>Tissierellia</taxon>
        <taxon>Tissierellales</taxon>
        <taxon>Peptoniphilaceae</taxon>
        <taxon>Anaerosphaera</taxon>
    </lineage>
</organism>
<dbReference type="CDD" id="cd00093">
    <property type="entry name" value="HTH_XRE"/>
    <property type="match status" value="1"/>
</dbReference>
<dbReference type="InterPro" id="IPR001387">
    <property type="entry name" value="Cro/C1-type_HTH"/>
</dbReference>
<keyword evidence="3" id="KW-1185">Reference proteome</keyword>
<comment type="caution">
    <text evidence="2">The sequence shown here is derived from an EMBL/GenBank/DDBJ whole genome shotgun (WGS) entry which is preliminary data.</text>
</comment>
<dbReference type="InterPro" id="IPR010982">
    <property type="entry name" value="Lambda_DNA-bd_dom_sf"/>
</dbReference>
<dbReference type="SUPFAM" id="SSF47413">
    <property type="entry name" value="lambda repressor-like DNA-binding domains"/>
    <property type="match status" value="1"/>
</dbReference>
<dbReference type="Pfam" id="PF01381">
    <property type="entry name" value="HTH_3"/>
    <property type="match status" value="1"/>
</dbReference>
<evidence type="ECO:0000313" key="2">
    <source>
        <dbReference type="EMBL" id="RVU54396.1"/>
    </source>
</evidence>
<sequence>MNNILRELRIKNGYTQDEIAKKLGYKNRSGYNHLENGNVKLSITHAIKLSKIYGVSVDFFLNNVVKLYQTQ</sequence>
<name>A0A437S660_9FIRM</name>
<accession>A0A437S660</accession>
<dbReference type="Proteomes" id="UP000288812">
    <property type="component" value="Unassembled WGS sequence"/>
</dbReference>
<dbReference type="GO" id="GO:0003677">
    <property type="term" value="F:DNA binding"/>
    <property type="evidence" value="ECO:0007669"/>
    <property type="project" value="InterPro"/>
</dbReference>
<reference evidence="2 3" key="1">
    <citation type="submission" date="2018-11" db="EMBL/GenBank/DDBJ databases">
        <title>Genome sequencing and assembly of Anaerosphaera sp. nov., GS7-6-2.</title>
        <authorList>
            <person name="Rettenmaier R."/>
            <person name="Liebl W."/>
            <person name="Zverlov V."/>
        </authorList>
    </citation>
    <scope>NUCLEOTIDE SEQUENCE [LARGE SCALE GENOMIC DNA]</scope>
    <source>
        <strain evidence="2 3">GS7-6-2</strain>
    </source>
</reference>
<dbReference type="OrthoDB" id="9808239at2"/>
<proteinExistence type="predicted"/>
<dbReference type="EMBL" id="RLIH01000010">
    <property type="protein sequence ID" value="RVU54396.1"/>
    <property type="molecule type" value="Genomic_DNA"/>
</dbReference>
<dbReference type="AlphaFoldDB" id="A0A437S660"/>
<evidence type="ECO:0000259" key="1">
    <source>
        <dbReference type="PROSITE" id="PS50943"/>
    </source>
</evidence>
<dbReference type="Gene3D" id="1.10.260.40">
    <property type="entry name" value="lambda repressor-like DNA-binding domains"/>
    <property type="match status" value="1"/>
</dbReference>
<dbReference type="PROSITE" id="PS50943">
    <property type="entry name" value="HTH_CROC1"/>
    <property type="match status" value="1"/>
</dbReference>
<evidence type="ECO:0000313" key="3">
    <source>
        <dbReference type="Proteomes" id="UP000288812"/>
    </source>
</evidence>
<protein>
    <submittedName>
        <fullName evidence="2">XRE family transcriptional regulator</fullName>
    </submittedName>
</protein>